<keyword evidence="7" id="KW-1185">Reference proteome</keyword>
<dbReference type="EMBL" id="JH711576">
    <property type="protein sequence ID" value="EIW82990.1"/>
    <property type="molecule type" value="Genomic_DNA"/>
</dbReference>
<sequence>MSSAPEPLQTRFAQFGYPPDVGPWTYHALSEPKLSHELERLSFAKKIGSVSCVSCQPCPNPNEKSQDRYVVEEWPLSNGTWTLAAVFDGHGGADTAEYVVTTYPGILKGMLTTALAAGTLEPAAVSHLLANSVKGIDDSITQDLLDLFPGGEEAVLKLSDDQISAVINDHESGGKNNAKVIRCLRGTTALVSLVDPGAKNLWVASLGDCQAVLGTKSSSGQLDASLLSANHNGAEKSEVDRIRSEHPGEEEVVLRDRVLGAIAVTRAIGDHLFKLPRVYTQRIFENCKPGFRLSTPLPDFLGRNKTPPYLSAVPDVQHVALSADSVQRFLMLCSDGLTDLYRYSVNQQISTLQQVADRVVEQLTSEKASGADNKALALLRDAFGGDDDDCVSQLLTVEMTSRWIDDTTILILPL</sequence>
<evidence type="ECO:0000259" key="5">
    <source>
        <dbReference type="PROSITE" id="PS51746"/>
    </source>
</evidence>
<keyword evidence="2 4" id="KW-0378">Hydrolase</keyword>
<evidence type="ECO:0000256" key="3">
    <source>
        <dbReference type="ARBA" id="ARBA00022912"/>
    </source>
</evidence>
<dbReference type="Gene3D" id="3.60.40.10">
    <property type="entry name" value="PPM-type phosphatase domain"/>
    <property type="match status" value="1"/>
</dbReference>
<dbReference type="Proteomes" id="UP000053558">
    <property type="component" value="Unassembled WGS sequence"/>
</dbReference>
<organism evidence="6 7">
    <name type="scientific">Coniophora puteana (strain RWD-64-598)</name>
    <name type="common">Brown rot fungus</name>
    <dbReference type="NCBI Taxonomy" id="741705"/>
    <lineage>
        <taxon>Eukaryota</taxon>
        <taxon>Fungi</taxon>
        <taxon>Dikarya</taxon>
        <taxon>Basidiomycota</taxon>
        <taxon>Agaricomycotina</taxon>
        <taxon>Agaricomycetes</taxon>
        <taxon>Agaricomycetidae</taxon>
        <taxon>Boletales</taxon>
        <taxon>Coniophorineae</taxon>
        <taxon>Coniophoraceae</taxon>
        <taxon>Coniophora</taxon>
    </lineage>
</organism>
<keyword evidence="1" id="KW-0479">Metal-binding</keyword>
<reference evidence="7" key="1">
    <citation type="journal article" date="2012" name="Science">
        <title>The Paleozoic origin of enzymatic lignin decomposition reconstructed from 31 fungal genomes.</title>
        <authorList>
            <person name="Floudas D."/>
            <person name="Binder M."/>
            <person name="Riley R."/>
            <person name="Barry K."/>
            <person name="Blanchette R.A."/>
            <person name="Henrissat B."/>
            <person name="Martinez A.T."/>
            <person name="Otillar R."/>
            <person name="Spatafora J.W."/>
            <person name="Yadav J.S."/>
            <person name="Aerts A."/>
            <person name="Benoit I."/>
            <person name="Boyd A."/>
            <person name="Carlson A."/>
            <person name="Copeland A."/>
            <person name="Coutinho P.M."/>
            <person name="de Vries R.P."/>
            <person name="Ferreira P."/>
            <person name="Findley K."/>
            <person name="Foster B."/>
            <person name="Gaskell J."/>
            <person name="Glotzer D."/>
            <person name="Gorecki P."/>
            <person name="Heitman J."/>
            <person name="Hesse C."/>
            <person name="Hori C."/>
            <person name="Igarashi K."/>
            <person name="Jurgens J.A."/>
            <person name="Kallen N."/>
            <person name="Kersten P."/>
            <person name="Kohler A."/>
            <person name="Kuees U."/>
            <person name="Kumar T.K.A."/>
            <person name="Kuo A."/>
            <person name="LaButti K."/>
            <person name="Larrondo L.F."/>
            <person name="Lindquist E."/>
            <person name="Ling A."/>
            <person name="Lombard V."/>
            <person name="Lucas S."/>
            <person name="Lundell T."/>
            <person name="Martin R."/>
            <person name="McLaughlin D.J."/>
            <person name="Morgenstern I."/>
            <person name="Morin E."/>
            <person name="Murat C."/>
            <person name="Nagy L.G."/>
            <person name="Nolan M."/>
            <person name="Ohm R.A."/>
            <person name="Patyshakuliyeva A."/>
            <person name="Rokas A."/>
            <person name="Ruiz-Duenas F.J."/>
            <person name="Sabat G."/>
            <person name="Salamov A."/>
            <person name="Samejima M."/>
            <person name="Schmutz J."/>
            <person name="Slot J.C."/>
            <person name="St John F."/>
            <person name="Stenlid J."/>
            <person name="Sun H."/>
            <person name="Sun S."/>
            <person name="Syed K."/>
            <person name="Tsang A."/>
            <person name="Wiebenga A."/>
            <person name="Young D."/>
            <person name="Pisabarro A."/>
            <person name="Eastwood D.C."/>
            <person name="Martin F."/>
            <person name="Cullen D."/>
            <person name="Grigoriev I.V."/>
            <person name="Hibbett D.S."/>
        </authorList>
    </citation>
    <scope>NUCLEOTIDE SEQUENCE [LARGE SCALE GENOMIC DNA]</scope>
    <source>
        <strain evidence="7">RWD-64-598 SS2</strain>
    </source>
</reference>
<dbReference type="AlphaFoldDB" id="A0A5M3MVB8"/>
<dbReference type="InterPro" id="IPR015655">
    <property type="entry name" value="PP2C"/>
</dbReference>
<comment type="similarity">
    <text evidence="4">Belongs to the PP2C family.</text>
</comment>
<dbReference type="Pfam" id="PF00481">
    <property type="entry name" value="PP2C"/>
    <property type="match status" value="1"/>
</dbReference>
<evidence type="ECO:0000256" key="2">
    <source>
        <dbReference type="ARBA" id="ARBA00022801"/>
    </source>
</evidence>
<protein>
    <submittedName>
        <fullName evidence="6">Protein serine threonine phosphatase 2C</fullName>
    </submittedName>
</protein>
<dbReference type="CDD" id="cd00143">
    <property type="entry name" value="PP2Cc"/>
    <property type="match status" value="1"/>
</dbReference>
<gene>
    <name evidence="6" type="ORF">CONPUDRAFT_101460</name>
</gene>
<dbReference type="KEGG" id="cput:CONPUDRAFT_101460"/>
<keyword evidence="3 4" id="KW-0904">Protein phosphatase</keyword>
<dbReference type="GO" id="GO:0004722">
    <property type="term" value="F:protein serine/threonine phosphatase activity"/>
    <property type="evidence" value="ECO:0007669"/>
    <property type="project" value="InterPro"/>
</dbReference>
<dbReference type="InterPro" id="IPR000222">
    <property type="entry name" value="PP2C_BS"/>
</dbReference>
<dbReference type="PROSITE" id="PS51746">
    <property type="entry name" value="PPM_2"/>
    <property type="match status" value="1"/>
</dbReference>
<dbReference type="InterPro" id="IPR036457">
    <property type="entry name" value="PPM-type-like_dom_sf"/>
</dbReference>
<feature type="domain" description="PPM-type phosphatase" evidence="5">
    <location>
        <begin position="50"/>
        <end position="414"/>
    </location>
</feature>
<dbReference type="SMART" id="SM00332">
    <property type="entry name" value="PP2Cc"/>
    <property type="match status" value="1"/>
</dbReference>
<dbReference type="OMA" id="EYEEAKW"/>
<dbReference type="PANTHER" id="PTHR13832">
    <property type="entry name" value="PROTEIN PHOSPHATASE 2C"/>
    <property type="match status" value="1"/>
</dbReference>
<dbReference type="PANTHER" id="PTHR13832:SF792">
    <property type="entry name" value="GM14286P"/>
    <property type="match status" value="1"/>
</dbReference>
<name>A0A5M3MVB8_CONPW</name>
<evidence type="ECO:0000256" key="4">
    <source>
        <dbReference type="RuleBase" id="RU003465"/>
    </source>
</evidence>
<evidence type="ECO:0000313" key="7">
    <source>
        <dbReference type="Proteomes" id="UP000053558"/>
    </source>
</evidence>
<evidence type="ECO:0000256" key="1">
    <source>
        <dbReference type="ARBA" id="ARBA00022723"/>
    </source>
</evidence>
<dbReference type="OrthoDB" id="19329at2759"/>
<dbReference type="SUPFAM" id="SSF81606">
    <property type="entry name" value="PP2C-like"/>
    <property type="match status" value="1"/>
</dbReference>
<comment type="caution">
    <text evidence="6">The sequence shown here is derived from an EMBL/GenBank/DDBJ whole genome shotgun (WGS) entry which is preliminary data.</text>
</comment>
<dbReference type="PROSITE" id="PS01032">
    <property type="entry name" value="PPM_1"/>
    <property type="match status" value="1"/>
</dbReference>
<dbReference type="InterPro" id="IPR001932">
    <property type="entry name" value="PPM-type_phosphatase-like_dom"/>
</dbReference>
<accession>A0A5M3MVB8</accession>
<dbReference type="RefSeq" id="XP_007766874.1">
    <property type="nucleotide sequence ID" value="XM_007768684.1"/>
</dbReference>
<dbReference type="GO" id="GO:0046872">
    <property type="term" value="F:metal ion binding"/>
    <property type="evidence" value="ECO:0007669"/>
    <property type="project" value="UniProtKB-KW"/>
</dbReference>
<proteinExistence type="inferred from homology"/>
<dbReference type="GeneID" id="19198298"/>
<evidence type="ECO:0000313" key="6">
    <source>
        <dbReference type="EMBL" id="EIW82990.1"/>
    </source>
</evidence>